<dbReference type="InterPro" id="IPR036582">
    <property type="entry name" value="Mao_N_sf"/>
</dbReference>
<evidence type="ECO:0000256" key="1">
    <source>
        <dbReference type="ARBA" id="ARBA00001561"/>
    </source>
</evidence>
<dbReference type="SUPFAM" id="SSF53187">
    <property type="entry name" value="Zn-dependent exopeptidases"/>
    <property type="match status" value="1"/>
</dbReference>
<reference evidence="6 7" key="1">
    <citation type="submission" date="2017-03" db="EMBL/GenBank/DDBJ databases">
        <title>Genome sequence of Geothermobacter sp. EPR-M, Deep-Sea Iron Reducer.</title>
        <authorList>
            <person name="Tully B."/>
            <person name="Savalia P."/>
            <person name="Abuyen K."/>
            <person name="Baughan C."/>
            <person name="Romero E."/>
            <person name="Ronkowski C."/>
            <person name="Torres B."/>
            <person name="Tremblay J."/>
            <person name="Trujillo A."/>
            <person name="Tyler M."/>
            <person name="Perez-Rodriguez I."/>
            <person name="Amend J."/>
        </authorList>
    </citation>
    <scope>NUCLEOTIDE SEQUENCE [LARGE SCALE GENOMIC DNA]</scope>
    <source>
        <strain evidence="6 7">EPR-M</strain>
    </source>
</reference>
<keyword evidence="7" id="KW-1185">Reference proteome</keyword>
<dbReference type="PANTHER" id="PTHR30404">
    <property type="entry name" value="N-ACETYLMURAMOYL-L-ALANINE AMIDASE"/>
    <property type="match status" value="1"/>
</dbReference>
<dbReference type="InterPro" id="IPR050695">
    <property type="entry name" value="N-acetylmuramoyl_amidase_3"/>
</dbReference>
<dbReference type="PANTHER" id="PTHR30404:SF0">
    <property type="entry name" value="N-ACETYLMURAMOYL-L-ALANINE AMIDASE AMIC"/>
    <property type="match status" value="1"/>
</dbReference>
<dbReference type="SUPFAM" id="SSF55383">
    <property type="entry name" value="Copper amine oxidase, domain N"/>
    <property type="match status" value="1"/>
</dbReference>
<dbReference type="EMBL" id="NAAD01000002">
    <property type="protein sequence ID" value="ORJ62835.1"/>
    <property type="molecule type" value="Genomic_DNA"/>
</dbReference>
<evidence type="ECO:0000259" key="5">
    <source>
        <dbReference type="SMART" id="SM00646"/>
    </source>
</evidence>
<keyword evidence="4" id="KW-0732">Signal</keyword>
<evidence type="ECO:0000256" key="2">
    <source>
        <dbReference type="ARBA" id="ARBA00011901"/>
    </source>
</evidence>
<evidence type="ECO:0000313" key="7">
    <source>
        <dbReference type="Proteomes" id="UP000193136"/>
    </source>
</evidence>
<accession>A0A1X0YCD7</accession>
<dbReference type="AlphaFoldDB" id="A0A1X0YCD7"/>
<dbReference type="Proteomes" id="UP000193136">
    <property type="component" value="Unassembled WGS sequence"/>
</dbReference>
<evidence type="ECO:0000256" key="4">
    <source>
        <dbReference type="SAM" id="SignalP"/>
    </source>
</evidence>
<comment type="catalytic activity">
    <reaction evidence="1">
        <text>Hydrolyzes the link between N-acetylmuramoyl residues and L-amino acid residues in certain cell-wall glycopeptides.</text>
        <dbReference type="EC" id="3.5.1.28"/>
    </reaction>
</comment>
<protein>
    <recommendedName>
        <fullName evidence="2">N-acetylmuramoyl-L-alanine amidase</fullName>
        <ecNumber evidence="2">3.5.1.28</ecNumber>
    </recommendedName>
</protein>
<feature type="chain" id="PRO_5010878123" description="N-acetylmuramoyl-L-alanine amidase" evidence="4">
    <location>
        <begin position="24"/>
        <end position="361"/>
    </location>
</feature>
<keyword evidence="3" id="KW-0378">Hydrolase</keyword>
<dbReference type="GO" id="GO:0008745">
    <property type="term" value="F:N-acetylmuramoyl-L-alanine amidase activity"/>
    <property type="evidence" value="ECO:0007669"/>
    <property type="project" value="UniProtKB-EC"/>
</dbReference>
<dbReference type="InterPro" id="IPR002508">
    <property type="entry name" value="MurNAc-LAA_cat"/>
</dbReference>
<dbReference type="EC" id="3.5.1.28" evidence="2"/>
<dbReference type="GO" id="GO:0030288">
    <property type="term" value="C:outer membrane-bounded periplasmic space"/>
    <property type="evidence" value="ECO:0007669"/>
    <property type="project" value="TreeGrafter"/>
</dbReference>
<dbReference type="CDD" id="cd02696">
    <property type="entry name" value="MurNAc-LAA"/>
    <property type="match status" value="1"/>
</dbReference>
<dbReference type="RefSeq" id="WP_085008971.1">
    <property type="nucleotide sequence ID" value="NZ_NAAD01000002.1"/>
</dbReference>
<evidence type="ECO:0000313" key="6">
    <source>
        <dbReference type="EMBL" id="ORJ62835.1"/>
    </source>
</evidence>
<organism evidence="6 7">
    <name type="scientific">Geothermobacter hydrogeniphilus</name>
    <dbReference type="NCBI Taxonomy" id="1969733"/>
    <lineage>
        <taxon>Bacteria</taxon>
        <taxon>Pseudomonadati</taxon>
        <taxon>Thermodesulfobacteriota</taxon>
        <taxon>Desulfuromonadia</taxon>
        <taxon>Desulfuromonadales</taxon>
        <taxon>Geothermobacteraceae</taxon>
        <taxon>Geothermobacter</taxon>
    </lineage>
</organism>
<feature type="signal peptide" evidence="4">
    <location>
        <begin position="1"/>
        <end position="23"/>
    </location>
</feature>
<gene>
    <name evidence="6" type="ORF">B5V00_01890</name>
</gene>
<dbReference type="GO" id="GO:0009253">
    <property type="term" value="P:peptidoglycan catabolic process"/>
    <property type="evidence" value="ECO:0007669"/>
    <property type="project" value="InterPro"/>
</dbReference>
<dbReference type="STRING" id="1969733.B5V00_01890"/>
<dbReference type="Gene3D" id="3.40.630.40">
    <property type="entry name" value="Zn-dependent exopeptidases"/>
    <property type="match status" value="1"/>
</dbReference>
<dbReference type="Pfam" id="PF01520">
    <property type="entry name" value="Amidase_3"/>
    <property type="match status" value="1"/>
</dbReference>
<sequence length="361" mass="40139">MSSRIQLLILSILFLCLSSPGYAAVEIAWSGQKPKLISEVYNRDGVAYLAIDDVMRALRLKGRWYSVDHRYRFRTPMGRASLFPGGTYLRVGDQFIPLDHPPRFIDGRLRVPEDFVLVQLPALTGNSVYYRNLNPVGEVKSPGDESALDQLFAFLLRKKNRQEVSHLRAIAIDVGHGGSDSGVIGLTGVKEKDVVLEFAGQLERLIKMRLGIPVYLSRDGDYTLDRKHRLQAVSKPDVDAYLILHAQGHFTPAAHGVELYVRPVAATADDRLRAGDVDDSTRLALDARQALLDEGFTVAEVHSANLLPLGRGDLPTVMIELGYLTNTDDLALLRDGEARQMLAEAIFDGLKKYDDDTRSKK</sequence>
<comment type="caution">
    <text evidence="6">The sequence shown here is derived from an EMBL/GenBank/DDBJ whole genome shotgun (WGS) entry which is preliminary data.</text>
</comment>
<feature type="domain" description="MurNAc-LAA" evidence="5">
    <location>
        <begin position="230"/>
        <end position="351"/>
    </location>
</feature>
<evidence type="ECO:0000256" key="3">
    <source>
        <dbReference type="ARBA" id="ARBA00022801"/>
    </source>
</evidence>
<dbReference type="OrthoDB" id="9806267at2"/>
<dbReference type="SMART" id="SM00646">
    <property type="entry name" value="Ami_3"/>
    <property type="match status" value="1"/>
</dbReference>
<proteinExistence type="predicted"/>
<name>A0A1X0YCD7_9BACT</name>